<comment type="subcellular location">
    <subcellularLocation>
        <location evidence="1">Nucleus</location>
    </subcellularLocation>
</comment>
<dbReference type="GO" id="GO:0000976">
    <property type="term" value="F:transcription cis-regulatory region binding"/>
    <property type="evidence" value="ECO:0007669"/>
    <property type="project" value="TreeGrafter"/>
</dbReference>
<sequence>MTLHLPAFSTSPSSISLTPTDHEAIRYFRTIFARRHHTKNPDFSVYSIIFNIAQSEPLVMHTVLALGCRAIQPRDQTSTTPHKQDWSHLCHYSSALGRLKEEIEKGSESNESFNFDACFTALYVMLLYEQNFSGDGFAGLTHHLRGAAMILRHRGHHIKRDLETLATPLAICRRGSQQGLSLYSARILIWISLCDASAATYGIGGSFNAALDEVLGRTDPGGIESLHTFSNSLFRIMWGNAYPQNELMDDIENRSVFELMVSCYRARYSLAAVAQSLRAGDVEESQNQTEATKLLIQFIAARYRELLEVASGLLPSTDHSHRLVANLRGIVPHYHAAVILLCRLTENSPISPVIADPKAHVNSIMSLARQAYRHQGVDAMVRIAWPLLVVALETRDQPTRDWILSRFHSMVGLSKNMERTEDFLRNSAGPSEATSVAWADPRRWFGSGDGTPFIV</sequence>
<comment type="caution">
    <text evidence="3">The sequence shown here is derived from an EMBL/GenBank/DDBJ whole genome shotgun (WGS) entry which is preliminary data.</text>
</comment>
<evidence type="ECO:0000313" key="3">
    <source>
        <dbReference type="EMBL" id="OAA80445.1"/>
    </source>
</evidence>
<keyword evidence="2" id="KW-0539">Nucleus</keyword>
<dbReference type="Pfam" id="PF11951">
    <property type="entry name" value="Fungal_trans_2"/>
    <property type="match status" value="1"/>
</dbReference>
<keyword evidence="4" id="KW-1185">Reference proteome</keyword>
<dbReference type="PANTHER" id="PTHR37534">
    <property type="entry name" value="TRANSCRIPTIONAL ACTIVATOR PROTEIN UGA3"/>
    <property type="match status" value="1"/>
</dbReference>
<dbReference type="PANTHER" id="PTHR37534:SF49">
    <property type="entry name" value="LYSINE BIOSYNTHESIS REGULATORY PROTEIN LYS14"/>
    <property type="match status" value="1"/>
</dbReference>
<accession>A0A168JHK7</accession>
<name>A0A168JHK7_CORDF</name>
<evidence type="ECO:0000256" key="2">
    <source>
        <dbReference type="ARBA" id="ARBA00023242"/>
    </source>
</evidence>
<dbReference type="OrthoDB" id="4356994at2759"/>
<organism evidence="3 4">
    <name type="scientific">Akanthomyces lecanii RCEF 1005</name>
    <dbReference type="NCBI Taxonomy" id="1081108"/>
    <lineage>
        <taxon>Eukaryota</taxon>
        <taxon>Fungi</taxon>
        <taxon>Dikarya</taxon>
        <taxon>Ascomycota</taxon>
        <taxon>Pezizomycotina</taxon>
        <taxon>Sordariomycetes</taxon>
        <taxon>Hypocreomycetidae</taxon>
        <taxon>Hypocreales</taxon>
        <taxon>Cordycipitaceae</taxon>
        <taxon>Akanthomyces</taxon>
        <taxon>Cordyceps confragosa</taxon>
    </lineage>
</organism>
<gene>
    <name evidence="3" type="ORF">LEL_03931</name>
</gene>
<dbReference type="GO" id="GO:0045944">
    <property type="term" value="P:positive regulation of transcription by RNA polymerase II"/>
    <property type="evidence" value="ECO:0007669"/>
    <property type="project" value="TreeGrafter"/>
</dbReference>
<protein>
    <submittedName>
        <fullName evidence="3">C6 zinc finger domain protein</fullName>
    </submittedName>
</protein>
<proteinExistence type="predicted"/>
<dbReference type="EMBL" id="AZHF01000002">
    <property type="protein sequence ID" value="OAA80445.1"/>
    <property type="molecule type" value="Genomic_DNA"/>
</dbReference>
<dbReference type="Proteomes" id="UP000076881">
    <property type="component" value="Unassembled WGS sequence"/>
</dbReference>
<evidence type="ECO:0000313" key="4">
    <source>
        <dbReference type="Proteomes" id="UP000076881"/>
    </source>
</evidence>
<dbReference type="STRING" id="1081108.A0A168JHK7"/>
<dbReference type="AlphaFoldDB" id="A0A168JHK7"/>
<reference evidence="3 4" key="1">
    <citation type="journal article" date="2016" name="Genome Biol. Evol.">
        <title>Divergent and convergent evolution of fungal pathogenicity.</title>
        <authorList>
            <person name="Shang Y."/>
            <person name="Xiao G."/>
            <person name="Zheng P."/>
            <person name="Cen K."/>
            <person name="Zhan S."/>
            <person name="Wang C."/>
        </authorList>
    </citation>
    <scope>NUCLEOTIDE SEQUENCE [LARGE SCALE GENOMIC DNA]</scope>
    <source>
        <strain evidence="3 4">RCEF 1005</strain>
    </source>
</reference>
<evidence type="ECO:0000256" key="1">
    <source>
        <dbReference type="ARBA" id="ARBA00004123"/>
    </source>
</evidence>
<dbReference type="GO" id="GO:0005634">
    <property type="term" value="C:nucleus"/>
    <property type="evidence" value="ECO:0007669"/>
    <property type="project" value="UniProtKB-SubCell"/>
</dbReference>
<dbReference type="GO" id="GO:0003700">
    <property type="term" value="F:DNA-binding transcription factor activity"/>
    <property type="evidence" value="ECO:0007669"/>
    <property type="project" value="TreeGrafter"/>
</dbReference>
<dbReference type="InterPro" id="IPR021858">
    <property type="entry name" value="Fun_TF"/>
</dbReference>